<dbReference type="InterPro" id="IPR015330">
    <property type="entry name" value="DNA_primase/pol_bifunc_N"/>
</dbReference>
<reference evidence="3" key="1">
    <citation type="journal article" date="2019" name="Int. J. Syst. Evol. Microbiol.">
        <title>The Global Catalogue of Microorganisms (GCM) 10K type strain sequencing project: providing services to taxonomists for standard genome sequencing and annotation.</title>
        <authorList>
            <consortium name="The Broad Institute Genomics Platform"/>
            <consortium name="The Broad Institute Genome Sequencing Center for Infectious Disease"/>
            <person name="Wu L."/>
            <person name="Ma J."/>
        </authorList>
    </citation>
    <scope>NUCLEOTIDE SEQUENCE [LARGE SCALE GENOMIC DNA]</scope>
    <source>
        <strain evidence="3">KACC 11588</strain>
    </source>
</reference>
<dbReference type="Proteomes" id="UP001596056">
    <property type="component" value="Unassembled WGS sequence"/>
</dbReference>
<dbReference type="InterPro" id="IPR014819">
    <property type="entry name" value="PriCT_2"/>
</dbReference>
<evidence type="ECO:0000313" key="2">
    <source>
        <dbReference type="EMBL" id="MFC5567420.1"/>
    </source>
</evidence>
<proteinExistence type="predicted"/>
<evidence type="ECO:0000313" key="3">
    <source>
        <dbReference type="Proteomes" id="UP001596056"/>
    </source>
</evidence>
<accession>A0ABW0SET4</accession>
<name>A0ABW0SET4_9RHOB</name>
<dbReference type="RefSeq" id="WP_209841994.1">
    <property type="nucleotide sequence ID" value="NZ_JAGGJP010000013.1"/>
</dbReference>
<dbReference type="Pfam" id="PF08707">
    <property type="entry name" value="PriCT_2"/>
    <property type="match status" value="1"/>
</dbReference>
<feature type="domain" description="DNA primase/polymerase bifunctional N-terminal" evidence="1">
    <location>
        <begin position="5"/>
        <end position="170"/>
    </location>
</feature>
<evidence type="ECO:0000259" key="1">
    <source>
        <dbReference type="SMART" id="SM00943"/>
    </source>
</evidence>
<dbReference type="CDD" id="cd04859">
    <property type="entry name" value="Prim_Pol"/>
    <property type="match status" value="1"/>
</dbReference>
<comment type="caution">
    <text evidence="2">The sequence shown here is derived from an EMBL/GenBank/DDBJ whole genome shotgun (WGS) entry which is preliminary data.</text>
</comment>
<keyword evidence="3" id="KW-1185">Reference proteome</keyword>
<protein>
    <submittedName>
        <fullName evidence="2">Bifunctional DNA primase/polymerase</fullName>
    </submittedName>
</protein>
<dbReference type="SMART" id="SM00943">
    <property type="entry name" value="Prim-Pol"/>
    <property type="match status" value="1"/>
</dbReference>
<sequence length="280" mass="30807">MKRAALDYIATRGWVVFPCFPCSKVPASPHGLKDATACAEKALDLWEGVWRKWRIPSARLNLAVATGQRSGVFVLDVDGEKGRGALADLEAAHGPLPATLTTLTRNGRHLYFQHPGRPVRNSQAKLGSGLDIKGDGGAAMLPPSVHPSDRITRYAWSDAAVPIAPAPEWLVDLITREPDRVRPAPSRAFSSDQERWSEVEVRRMLDVLDPSLPREDWIRVGMALHAGDYPFDLFDEWSAGCPEKYDARDCAAQWRSFKAGPVTMGTLCALAKQGGWSPER</sequence>
<dbReference type="SUPFAM" id="SSF56747">
    <property type="entry name" value="Prim-pol domain"/>
    <property type="match status" value="1"/>
</dbReference>
<dbReference type="EMBL" id="JBHSNA010000014">
    <property type="protein sequence ID" value="MFC5567420.1"/>
    <property type="molecule type" value="Genomic_DNA"/>
</dbReference>
<organism evidence="2 3">
    <name type="scientific">Rubellimicrobium aerolatum</name>
    <dbReference type="NCBI Taxonomy" id="490979"/>
    <lineage>
        <taxon>Bacteria</taxon>
        <taxon>Pseudomonadati</taxon>
        <taxon>Pseudomonadota</taxon>
        <taxon>Alphaproteobacteria</taxon>
        <taxon>Rhodobacterales</taxon>
        <taxon>Roseobacteraceae</taxon>
        <taxon>Rubellimicrobium</taxon>
    </lineage>
</organism>
<gene>
    <name evidence="2" type="ORF">ACFPOC_13485</name>
</gene>
<dbReference type="Pfam" id="PF09250">
    <property type="entry name" value="Prim-Pol"/>
    <property type="match status" value="1"/>
</dbReference>